<evidence type="ECO:0008006" key="3">
    <source>
        <dbReference type="Google" id="ProtNLM"/>
    </source>
</evidence>
<reference evidence="1 2" key="1">
    <citation type="submission" date="2020-04" db="EMBL/GenBank/DDBJ databases">
        <authorList>
            <person name="De Canck E."/>
        </authorList>
    </citation>
    <scope>NUCLEOTIDE SEQUENCE [LARGE SCALE GENOMIC DNA]</scope>
    <source>
        <strain evidence="1 2">LMG 28138</strain>
    </source>
</reference>
<protein>
    <recommendedName>
        <fullName evidence="3">DUF1840 domain-containing protein</fullName>
    </recommendedName>
</protein>
<dbReference type="Proteomes" id="UP000494115">
    <property type="component" value="Unassembled WGS sequence"/>
</dbReference>
<dbReference type="Pfam" id="PF08895">
    <property type="entry name" value="DUF1840"/>
    <property type="match status" value="1"/>
</dbReference>
<gene>
    <name evidence="1" type="ORF">LMG28138_02692</name>
</gene>
<keyword evidence="2" id="KW-1185">Reference proteome</keyword>
<dbReference type="InterPro" id="IPR014991">
    <property type="entry name" value="DUF1840"/>
</dbReference>
<organism evidence="1 2">
    <name type="scientific">Pararobbsia alpina</name>
    <dbReference type="NCBI Taxonomy" id="621374"/>
    <lineage>
        <taxon>Bacteria</taxon>
        <taxon>Pseudomonadati</taxon>
        <taxon>Pseudomonadota</taxon>
        <taxon>Betaproteobacteria</taxon>
        <taxon>Burkholderiales</taxon>
        <taxon>Burkholderiaceae</taxon>
        <taxon>Pararobbsia</taxon>
    </lineage>
</organism>
<dbReference type="EMBL" id="CADIKM010000010">
    <property type="protein sequence ID" value="CAB3788851.1"/>
    <property type="molecule type" value="Genomic_DNA"/>
</dbReference>
<dbReference type="RefSeq" id="WP_175105244.1">
    <property type="nucleotide sequence ID" value="NZ_CADIKM010000010.1"/>
</dbReference>
<evidence type="ECO:0000313" key="2">
    <source>
        <dbReference type="Proteomes" id="UP000494115"/>
    </source>
</evidence>
<accession>A0A6S7B802</accession>
<sequence length="106" mass="11916">MLITFKSSAAPEVMMLDNLAQLLLGIIGKRLGQRGVITHDELEVAIVKLEAAIVVDKDAKTQHDSVHHHDDRHERDLPVGLAQRAYPFLDMMRHAQKMKADIVWGV</sequence>
<evidence type="ECO:0000313" key="1">
    <source>
        <dbReference type="EMBL" id="CAB3788851.1"/>
    </source>
</evidence>
<proteinExistence type="predicted"/>
<name>A0A6S7B802_9BURK</name>
<dbReference type="AlphaFoldDB" id="A0A6S7B802"/>